<feature type="transmembrane region" description="Helical" evidence="9">
    <location>
        <begin position="242"/>
        <end position="262"/>
    </location>
</feature>
<feature type="transmembrane region" description="Helical" evidence="9">
    <location>
        <begin position="77"/>
        <end position="100"/>
    </location>
</feature>
<evidence type="ECO:0000256" key="2">
    <source>
        <dbReference type="ARBA" id="ARBA00022448"/>
    </source>
</evidence>
<evidence type="ECO:0000256" key="7">
    <source>
        <dbReference type="ARBA" id="ARBA00058119"/>
    </source>
</evidence>
<keyword evidence="12" id="KW-1185">Reference proteome</keyword>
<proteinExistence type="inferred from homology"/>
<dbReference type="PROSITE" id="PS50850">
    <property type="entry name" value="MFS"/>
    <property type="match status" value="1"/>
</dbReference>
<feature type="transmembrane region" description="Helical" evidence="9">
    <location>
        <begin position="400"/>
        <end position="421"/>
    </location>
</feature>
<dbReference type="FunFam" id="1.20.1250.20:FF:000126">
    <property type="entry name" value="MFS transporter permease"/>
    <property type="match status" value="1"/>
</dbReference>
<evidence type="ECO:0000313" key="12">
    <source>
        <dbReference type="Proteomes" id="UP000188879"/>
    </source>
</evidence>
<dbReference type="EMBL" id="MLCO01000080">
    <property type="protein sequence ID" value="ONG54783.1"/>
    <property type="molecule type" value="Genomic_DNA"/>
</dbReference>
<feature type="transmembrane region" description="Helical" evidence="9">
    <location>
        <begin position="45"/>
        <end position="65"/>
    </location>
</feature>
<feature type="transmembrane region" description="Helical" evidence="9">
    <location>
        <begin position="12"/>
        <end position="29"/>
    </location>
</feature>
<feature type="transmembrane region" description="Helical" evidence="9">
    <location>
        <begin position="174"/>
        <end position="196"/>
    </location>
</feature>
<dbReference type="Pfam" id="PF07690">
    <property type="entry name" value="MFS_1"/>
    <property type="match status" value="1"/>
</dbReference>
<dbReference type="Gene3D" id="1.20.1250.20">
    <property type="entry name" value="MFS general substrate transporter like domains"/>
    <property type="match status" value="2"/>
</dbReference>
<feature type="transmembrane region" description="Helical" evidence="9">
    <location>
        <begin position="363"/>
        <end position="385"/>
    </location>
</feature>
<dbReference type="RefSeq" id="WP_076957212.1">
    <property type="nucleotide sequence ID" value="NZ_MLCO01000080.1"/>
</dbReference>
<organism evidence="11 12">
    <name type="scientific">Teichococcus deserti</name>
    <dbReference type="NCBI Taxonomy" id="1817963"/>
    <lineage>
        <taxon>Bacteria</taxon>
        <taxon>Pseudomonadati</taxon>
        <taxon>Pseudomonadota</taxon>
        <taxon>Alphaproteobacteria</taxon>
        <taxon>Acetobacterales</taxon>
        <taxon>Roseomonadaceae</taxon>
        <taxon>Roseomonas</taxon>
    </lineage>
</organism>
<evidence type="ECO:0000256" key="5">
    <source>
        <dbReference type="ARBA" id="ARBA00023136"/>
    </source>
</evidence>
<evidence type="ECO:0000313" key="11">
    <source>
        <dbReference type="EMBL" id="ONG54783.1"/>
    </source>
</evidence>
<name>A0A1V2H4H4_9PROT</name>
<feature type="domain" description="Major facilitator superfamily (MFS) profile" evidence="10">
    <location>
        <begin position="16"/>
        <end position="426"/>
    </location>
</feature>
<dbReference type="InterPro" id="IPR036259">
    <property type="entry name" value="MFS_trans_sf"/>
</dbReference>
<evidence type="ECO:0000256" key="4">
    <source>
        <dbReference type="ARBA" id="ARBA00022989"/>
    </source>
</evidence>
<dbReference type="InterPro" id="IPR020846">
    <property type="entry name" value="MFS_dom"/>
</dbReference>
<gene>
    <name evidence="11" type="ORF">BKE38_09985</name>
</gene>
<keyword evidence="4 9" id="KW-1133">Transmembrane helix</keyword>
<comment type="similarity">
    <text evidence="6">Belongs to the major facilitator superfamily. Phthalate permease family.</text>
</comment>
<dbReference type="GO" id="GO:0016020">
    <property type="term" value="C:membrane"/>
    <property type="evidence" value="ECO:0007669"/>
    <property type="project" value="UniProtKB-SubCell"/>
</dbReference>
<dbReference type="CDD" id="cd17319">
    <property type="entry name" value="MFS_ExuT_GudP_like"/>
    <property type="match status" value="1"/>
</dbReference>
<dbReference type="Proteomes" id="UP000188879">
    <property type="component" value="Unassembled WGS sequence"/>
</dbReference>
<dbReference type="AlphaFoldDB" id="A0A1V2H4H4"/>
<dbReference type="SUPFAM" id="SSF103473">
    <property type="entry name" value="MFS general substrate transporter"/>
    <property type="match status" value="1"/>
</dbReference>
<dbReference type="PANTHER" id="PTHR43791:SF36">
    <property type="entry name" value="TRANSPORTER, PUTATIVE (AFU_ORTHOLOGUE AFUA_6G08340)-RELATED"/>
    <property type="match status" value="1"/>
</dbReference>
<feature type="transmembrane region" description="Helical" evidence="9">
    <location>
        <begin position="140"/>
        <end position="162"/>
    </location>
</feature>
<keyword evidence="3 9" id="KW-0812">Transmembrane</keyword>
<dbReference type="OrthoDB" id="9773957at2"/>
<keyword evidence="2" id="KW-0813">Transport</keyword>
<keyword evidence="5 9" id="KW-0472">Membrane</keyword>
<comment type="caution">
    <text evidence="11">The sequence shown here is derived from an EMBL/GenBank/DDBJ whole genome shotgun (WGS) entry which is preliminary data.</text>
</comment>
<evidence type="ECO:0000256" key="6">
    <source>
        <dbReference type="ARBA" id="ARBA00038514"/>
    </source>
</evidence>
<comment type="function">
    <text evidence="7">Component of the tartrate utilization system and may allow entry of tartrate and tartrate dehydrogenase.</text>
</comment>
<reference evidence="11 12" key="1">
    <citation type="submission" date="2016-10" db="EMBL/GenBank/DDBJ databases">
        <title>Draft Genome sequence of Roseomonas sp. strain M3.</title>
        <authorList>
            <person name="Subhash Y."/>
            <person name="Lee S."/>
        </authorList>
    </citation>
    <scope>NUCLEOTIDE SEQUENCE [LARGE SCALE GENOMIC DNA]</scope>
    <source>
        <strain evidence="11 12">M3</strain>
    </source>
</reference>
<sequence length="437" mass="47629">MDQVEQTTIRKVIWRLMPFLGVCYFVSWLDRVNVGFAALRMNEDLGFSATVFGIGAGIFFIGYVLCEAPSNLAMRRFGARVWIARIMITWCILSGCMAFITGPWSFYTVRFLLGIAEAGFFPGMIYYLTTWFPAQYRARAFGFLILVTPLSGIIGAPLSGALFHMHGIWGLAGWQWMFIVEAIPAVVLGIVTLFYLTDKPQDAKWLEPAERQWLTTRLQAEEAERAAAHSDGIMAALKSPRVWLLGAVYLGPVIGLYGLSFWLPQIVQGLVREWGISDPFHIGLLAALPPIGAAICMTLWTRHSDRTGERLWHTVLPILVGAVGMVMSAYIQSPVWGMLALSIALIGINVALPVFWTMPTAFLSGAAAAVGVAVINCIGNIGGYIGPQLIGIVKDSTNSIMAALLTIAVLMVMAAGVALWLGRAQRREAALGASPAE</sequence>
<dbReference type="FunFam" id="1.20.1250.20:FF:000018">
    <property type="entry name" value="MFS transporter permease"/>
    <property type="match status" value="1"/>
</dbReference>
<evidence type="ECO:0000256" key="3">
    <source>
        <dbReference type="ARBA" id="ARBA00022692"/>
    </source>
</evidence>
<evidence type="ECO:0000256" key="1">
    <source>
        <dbReference type="ARBA" id="ARBA00004141"/>
    </source>
</evidence>
<evidence type="ECO:0000256" key="8">
    <source>
        <dbReference type="ARBA" id="ARBA00074139"/>
    </source>
</evidence>
<feature type="transmembrane region" description="Helical" evidence="9">
    <location>
        <begin position="337"/>
        <end position="356"/>
    </location>
</feature>
<feature type="transmembrane region" description="Helical" evidence="9">
    <location>
        <begin position="312"/>
        <end position="331"/>
    </location>
</feature>
<comment type="subcellular location">
    <subcellularLocation>
        <location evidence="1">Membrane</location>
        <topology evidence="1">Multi-pass membrane protein</topology>
    </subcellularLocation>
</comment>
<dbReference type="GO" id="GO:0022857">
    <property type="term" value="F:transmembrane transporter activity"/>
    <property type="evidence" value="ECO:0007669"/>
    <property type="project" value="InterPro"/>
</dbReference>
<feature type="transmembrane region" description="Helical" evidence="9">
    <location>
        <begin position="282"/>
        <end position="300"/>
    </location>
</feature>
<evidence type="ECO:0000259" key="10">
    <source>
        <dbReference type="PROSITE" id="PS50850"/>
    </source>
</evidence>
<dbReference type="InterPro" id="IPR011701">
    <property type="entry name" value="MFS"/>
</dbReference>
<accession>A0A1V2H4H4</accession>
<feature type="transmembrane region" description="Helical" evidence="9">
    <location>
        <begin position="106"/>
        <end position="128"/>
    </location>
</feature>
<protein>
    <recommendedName>
        <fullName evidence="8">Putative tartrate transporter</fullName>
    </recommendedName>
</protein>
<dbReference type="PANTHER" id="PTHR43791">
    <property type="entry name" value="PERMEASE-RELATED"/>
    <property type="match status" value="1"/>
</dbReference>
<evidence type="ECO:0000256" key="9">
    <source>
        <dbReference type="SAM" id="Phobius"/>
    </source>
</evidence>